<accession>A0A3G4ZVK4</accession>
<gene>
    <name evidence="1" type="ORF">Edafosvirus11_9</name>
</gene>
<evidence type="ECO:0000313" key="1">
    <source>
        <dbReference type="EMBL" id="AYV78374.1"/>
    </source>
</evidence>
<reference evidence="1" key="1">
    <citation type="submission" date="2018-10" db="EMBL/GenBank/DDBJ databases">
        <title>Hidden diversity of soil giant viruses.</title>
        <authorList>
            <person name="Schulz F."/>
            <person name="Alteio L."/>
            <person name="Goudeau D."/>
            <person name="Ryan E.M."/>
            <person name="Malmstrom R.R."/>
            <person name="Blanchard J."/>
            <person name="Woyke T."/>
        </authorList>
    </citation>
    <scope>NUCLEOTIDE SEQUENCE</scope>
    <source>
        <strain evidence="1">EDV1</strain>
    </source>
</reference>
<protein>
    <submittedName>
        <fullName evidence="1">Uncharacterized protein</fullName>
    </submittedName>
</protein>
<organism evidence="1">
    <name type="scientific">Edafosvirus sp</name>
    <dbReference type="NCBI Taxonomy" id="2487765"/>
    <lineage>
        <taxon>Viruses</taxon>
        <taxon>Varidnaviria</taxon>
        <taxon>Bamfordvirae</taxon>
        <taxon>Nucleocytoviricota</taxon>
        <taxon>Megaviricetes</taxon>
        <taxon>Imitervirales</taxon>
        <taxon>Mimiviridae</taxon>
        <taxon>Klosneuvirinae</taxon>
    </lineage>
</organism>
<dbReference type="EMBL" id="MK072076">
    <property type="protein sequence ID" value="AYV78374.1"/>
    <property type="molecule type" value="Genomic_DNA"/>
</dbReference>
<name>A0A3G4ZVK4_9VIRU</name>
<sequence length="319" mass="36515">MHGKTITFDMIINIINKFSSESWKNDIITKWMYGKIITFDMMMNIIDNFSSESWRNDIVTKWMNNNPVIGHKTIIAISKKFSSDSWKKGIFTKWNTFNKRNGIKLTIDILLNITNEFHNSDATVENDLMEITFIDEKANDTSSLLTILSATESEKKKINLTTIWVKFLVKNSNKINIVTLTDILKLCKTDLEQLKMIKIIYPVTIPITTDEDIVKIISLFKNSENHENLRNFLLGKEVVLIPEEKKSAFEITSNQIRLGDTVISKQSWGALQIDMGGIQLVMNGSCPYPMEFGENRVTWTKNANGTFTVIINDTATIIL</sequence>
<proteinExistence type="predicted"/>